<accession>A0A0B6AR39</accession>
<dbReference type="GeneID" id="93643941"/>
<dbReference type="EMBL" id="CP009920">
    <property type="protein sequence ID" value="AJI23128.1"/>
    <property type="molecule type" value="Genomic_DNA"/>
</dbReference>
<dbReference type="KEGG" id="bmeg:BG04_434"/>
<reference evidence="1 2" key="1">
    <citation type="journal article" date="2015" name="Genome Announc.">
        <title>Complete genome sequences for 35 biothreat assay-relevant bacillus species.</title>
        <authorList>
            <person name="Johnson S.L."/>
            <person name="Daligault H.E."/>
            <person name="Davenport K.W."/>
            <person name="Jaissle J."/>
            <person name="Frey K.G."/>
            <person name="Ladner J.T."/>
            <person name="Broomall S.M."/>
            <person name="Bishop-Lilly K.A."/>
            <person name="Bruce D.C."/>
            <person name="Gibbons H.S."/>
            <person name="Coyne S.R."/>
            <person name="Lo C.C."/>
            <person name="Meincke L."/>
            <person name="Munk A.C."/>
            <person name="Koroleva G.I."/>
            <person name="Rosenzweig C.N."/>
            <person name="Palacios G.F."/>
            <person name="Redden C.L."/>
            <person name="Minogue T.D."/>
            <person name="Chain P.S."/>
        </authorList>
    </citation>
    <scope>NUCLEOTIDE SEQUENCE [LARGE SCALE GENOMIC DNA]</scope>
    <source>
        <strain evidence="2">ATCC 14581 / DSM 32 / JCM 2506 / NBRC 15308 / NCIMB 9376 / NCTC 10342 / NRRL B-14308 / VKM B-512</strain>
    </source>
</reference>
<organism evidence="1 2">
    <name type="scientific">Priestia megaterium (strain ATCC 14581 / DSM 32 / CCUG 1817 / JCM 2506 / NBRC 15308 / NCIMB 9376 / NCTC 10342 / NRRL B-14308 / VKM B-512 / Ford 19)</name>
    <name type="common">Bacillus megaterium</name>
    <dbReference type="NCBI Taxonomy" id="1348623"/>
    <lineage>
        <taxon>Bacteria</taxon>
        <taxon>Bacillati</taxon>
        <taxon>Bacillota</taxon>
        <taxon>Bacilli</taxon>
        <taxon>Bacillales</taxon>
        <taxon>Bacillaceae</taxon>
        <taxon>Priestia</taxon>
    </lineage>
</organism>
<dbReference type="Pfam" id="PF13789">
    <property type="entry name" value="DUF4181"/>
    <property type="match status" value="1"/>
</dbReference>
<dbReference type="AlphaFoldDB" id="A0A0B6AR39"/>
<evidence type="ECO:0000313" key="1">
    <source>
        <dbReference type="EMBL" id="AJI23128.1"/>
    </source>
</evidence>
<evidence type="ECO:0000313" key="2">
    <source>
        <dbReference type="Proteomes" id="UP000031829"/>
    </source>
</evidence>
<dbReference type="RefSeq" id="WP_034650098.1">
    <property type="nucleotide sequence ID" value="NZ_BCVB01000006.1"/>
</dbReference>
<dbReference type="HOGENOM" id="CLU_2080038_0_0_9"/>
<dbReference type="Proteomes" id="UP000031829">
    <property type="component" value="Chromosome"/>
</dbReference>
<dbReference type="InterPro" id="IPR025441">
    <property type="entry name" value="DUF4181"/>
</dbReference>
<evidence type="ECO:0008006" key="3">
    <source>
        <dbReference type="Google" id="ProtNLM"/>
    </source>
</evidence>
<protein>
    <recommendedName>
        <fullName evidence="3">DUF4181 domain-containing protein</fullName>
    </recommendedName>
</protein>
<name>A0A0B6AR39_PRIM2</name>
<gene>
    <name evidence="1" type="ORF">BG04_434</name>
</gene>
<proteinExistence type="predicted"/>
<sequence length="117" mass="14318">MTLVYLLILAVVYIFLDLVMRKKLHTKMKKSYWRSFKGRRPLFITIEMVLLASFLVLIFVMPPAYTSVFMFLFLFLLYVFRGFEEWKFERNQKEYYHSWLGATFFMFASFLVLMRDM</sequence>